<protein>
    <submittedName>
        <fullName evidence="2">DMT family transporter</fullName>
    </submittedName>
</protein>
<keyword evidence="1" id="KW-0472">Membrane</keyword>
<dbReference type="InterPro" id="IPR006750">
    <property type="entry name" value="YdcZ"/>
</dbReference>
<dbReference type="AlphaFoldDB" id="A0AAX4HMY6"/>
<keyword evidence="3" id="KW-1185">Reference proteome</keyword>
<evidence type="ECO:0000256" key="1">
    <source>
        <dbReference type="SAM" id="Phobius"/>
    </source>
</evidence>
<dbReference type="GO" id="GO:0005886">
    <property type="term" value="C:plasma membrane"/>
    <property type="evidence" value="ECO:0007669"/>
    <property type="project" value="TreeGrafter"/>
</dbReference>
<gene>
    <name evidence="2" type="ORF">SOO65_17850</name>
</gene>
<evidence type="ECO:0000313" key="2">
    <source>
        <dbReference type="EMBL" id="WPU64560.1"/>
    </source>
</evidence>
<dbReference type="Pfam" id="PF04657">
    <property type="entry name" value="DMT_YdcZ"/>
    <property type="match status" value="1"/>
</dbReference>
<keyword evidence="1" id="KW-1133">Transmembrane helix</keyword>
<feature type="transmembrane region" description="Helical" evidence="1">
    <location>
        <begin position="6"/>
        <end position="24"/>
    </location>
</feature>
<dbReference type="KEGG" id="psti:SOO65_17850"/>
<name>A0AAX4HMY6_9BACT</name>
<feature type="transmembrane region" description="Helical" evidence="1">
    <location>
        <begin position="97"/>
        <end position="115"/>
    </location>
</feature>
<feature type="transmembrane region" description="Helical" evidence="1">
    <location>
        <begin position="121"/>
        <end position="141"/>
    </location>
</feature>
<dbReference type="PANTHER" id="PTHR34821">
    <property type="entry name" value="INNER MEMBRANE PROTEIN YDCZ"/>
    <property type="match status" value="1"/>
</dbReference>
<dbReference type="Proteomes" id="UP001324634">
    <property type="component" value="Chromosome"/>
</dbReference>
<dbReference type="EMBL" id="CP139487">
    <property type="protein sequence ID" value="WPU64560.1"/>
    <property type="molecule type" value="Genomic_DNA"/>
</dbReference>
<sequence length="149" mass="15537">MDNLLPIIIALLGGAALGMNRAFLGKLGATLGAPAASVINHIGGAIFIFIVLVATGSAFDFNQLISAPSYAYIGGLVGALFVALVSWLIPKAGVMRTTILIISGQILLSTIIDFFNDKVRSIVMAGIGLTLILCGVIIGEYRKMKNSKS</sequence>
<proteinExistence type="predicted"/>
<evidence type="ECO:0000313" key="3">
    <source>
        <dbReference type="Proteomes" id="UP001324634"/>
    </source>
</evidence>
<feature type="transmembrane region" description="Helical" evidence="1">
    <location>
        <begin position="70"/>
        <end position="90"/>
    </location>
</feature>
<accession>A0AAX4HMY6</accession>
<keyword evidence="1" id="KW-0812">Transmembrane</keyword>
<dbReference type="RefSeq" id="WP_321393573.1">
    <property type="nucleotide sequence ID" value="NZ_CP139487.1"/>
</dbReference>
<organism evidence="2 3">
    <name type="scientific">Peredibacter starrii</name>
    <dbReference type="NCBI Taxonomy" id="28202"/>
    <lineage>
        <taxon>Bacteria</taxon>
        <taxon>Pseudomonadati</taxon>
        <taxon>Bdellovibrionota</taxon>
        <taxon>Bacteriovoracia</taxon>
        <taxon>Bacteriovoracales</taxon>
        <taxon>Bacteriovoracaceae</taxon>
        <taxon>Peredibacter</taxon>
    </lineage>
</organism>
<dbReference type="PANTHER" id="PTHR34821:SF2">
    <property type="entry name" value="INNER MEMBRANE PROTEIN YDCZ"/>
    <property type="match status" value="1"/>
</dbReference>
<reference evidence="2 3" key="1">
    <citation type="submission" date="2023-11" db="EMBL/GenBank/DDBJ databases">
        <title>Peredibacter starrii A3.12.</title>
        <authorList>
            <person name="Mitchell R.J."/>
        </authorList>
    </citation>
    <scope>NUCLEOTIDE SEQUENCE [LARGE SCALE GENOMIC DNA]</scope>
    <source>
        <strain evidence="2 3">A3.12</strain>
    </source>
</reference>
<feature type="transmembrane region" description="Helical" evidence="1">
    <location>
        <begin position="36"/>
        <end position="58"/>
    </location>
</feature>